<evidence type="ECO:0000313" key="2">
    <source>
        <dbReference type="Proteomes" id="UP000305067"/>
    </source>
</evidence>
<gene>
    <name evidence="1" type="ORF">BDV98DRAFT_572143</name>
</gene>
<dbReference type="Proteomes" id="UP000305067">
    <property type="component" value="Unassembled WGS sequence"/>
</dbReference>
<evidence type="ECO:0000313" key="1">
    <source>
        <dbReference type="EMBL" id="TFK98727.1"/>
    </source>
</evidence>
<protein>
    <submittedName>
        <fullName evidence="1">Uncharacterized protein</fullName>
    </submittedName>
</protein>
<dbReference type="AlphaFoldDB" id="A0A5C3QC29"/>
<sequence length="82" mass="9652">MTRSERMQSRECVELLPPSNRQLQTPENSFRPHIRVYTHGLCIPRGTIDCIESSSTRCKRRFPLRTSCQDFVTTTHSHEQYI</sequence>
<reference evidence="1 2" key="1">
    <citation type="journal article" date="2019" name="Nat. Ecol. Evol.">
        <title>Megaphylogeny resolves global patterns of mushroom evolution.</title>
        <authorList>
            <person name="Varga T."/>
            <person name="Krizsan K."/>
            <person name="Foldi C."/>
            <person name="Dima B."/>
            <person name="Sanchez-Garcia M."/>
            <person name="Sanchez-Ramirez S."/>
            <person name="Szollosi G.J."/>
            <person name="Szarkandi J.G."/>
            <person name="Papp V."/>
            <person name="Albert L."/>
            <person name="Andreopoulos W."/>
            <person name="Angelini C."/>
            <person name="Antonin V."/>
            <person name="Barry K.W."/>
            <person name="Bougher N.L."/>
            <person name="Buchanan P."/>
            <person name="Buyck B."/>
            <person name="Bense V."/>
            <person name="Catcheside P."/>
            <person name="Chovatia M."/>
            <person name="Cooper J."/>
            <person name="Damon W."/>
            <person name="Desjardin D."/>
            <person name="Finy P."/>
            <person name="Geml J."/>
            <person name="Haridas S."/>
            <person name="Hughes K."/>
            <person name="Justo A."/>
            <person name="Karasinski D."/>
            <person name="Kautmanova I."/>
            <person name="Kiss B."/>
            <person name="Kocsube S."/>
            <person name="Kotiranta H."/>
            <person name="LaButti K.M."/>
            <person name="Lechner B.E."/>
            <person name="Liimatainen K."/>
            <person name="Lipzen A."/>
            <person name="Lukacs Z."/>
            <person name="Mihaltcheva S."/>
            <person name="Morgado L.N."/>
            <person name="Niskanen T."/>
            <person name="Noordeloos M.E."/>
            <person name="Ohm R.A."/>
            <person name="Ortiz-Santana B."/>
            <person name="Ovrebo C."/>
            <person name="Racz N."/>
            <person name="Riley R."/>
            <person name="Savchenko A."/>
            <person name="Shiryaev A."/>
            <person name="Soop K."/>
            <person name="Spirin V."/>
            <person name="Szebenyi C."/>
            <person name="Tomsovsky M."/>
            <person name="Tulloss R.E."/>
            <person name="Uehling J."/>
            <person name="Grigoriev I.V."/>
            <person name="Vagvolgyi C."/>
            <person name="Papp T."/>
            <person name="Martin F.M."/>
            <person name="Miettinen O."/>
            <person name="Hibbett D.S."/>
            <person name="Nagy L.G."/>
        </authorList>
    </citation>
    <scope>NUCLEOTIDE SEQUENCE [LARGE SCALE GENOMIC DNA]</scope>
    <source>
        <strain evidence="1 2">CBS 309.79</strain>
    </source>
</reference>
<accession>A0A5C3QC29</accession>
<dbReference type="EMBL" id="ML178837">
    <property type="protein sequence ID" value="TFK98727.1"/>
    <property type="molecule type" value="Genomic_DNA"/>
</dbReference>
<name>A0A5C3QC29_9AGAR</name>
<proteinExistence type="predicted"/>
<organism evidence="1 2">
    <name type="scientific">Pterulicium gracile</name>
    <dbReference type="NCBI Taxonomy" id="1884261"/>
    <lineage>
        <taxon>Eukaryota</taxon>
        <taxon>Fungi</taxon>
        <taxon>Dikarya</taxon>
        <taxon>Basidiomycota</taxon>
        <taxon>Agaricomycotina</taxon>
        <taxon>Agaricomycetes</taxon>
        <taxon>Agaricomycetidae</taxon>
        <taxon>Agaricales</taxon>
        <taxon>Pleurotineae</taxon>
        <taxon>Pterulaceae</taxon>
        <taxon>Pterulicium</taxon>
    </lineage>
</organism>
<keyword evidence="2" id="KW-1185">Reference proteome</keyword>